<dbReference type="HOGENOM" id="CLU_3150804_0_0_9"/>
<accession>K8EVQ5</accession>
<dbReference type="PATRIC" id="fig|1234679.3.peg.3184"/>
<dbReference type="Proteomes" id="UP000000212">
    <property type="component" value="Chromosome"/>
</dbReference>
<evidence type="ECO:0000313" key="3">
    <source>
        <dbReference type="Proteomes" id="UP000000212"/>
    </source>
</evidence>
<organism evidence="2 3">
    <name type="scientific">Carnobacterium maltaromaticum LMA28</name>
    <dbReference type="NCBI Taxonomy" id="1234679"/>
    <lineage>
        <taxon>Bacteria</taxon>
        <taxon>Bacillati</taxon>
        <taxon>Bacillota</taxon>
        <taxon>Bacilli</taxon>
        <taxon>Lactobacillales</taxon>
        <taxon>Carnobacteriaceae</taxon>
        <taxon>Carnobacterium</taxon>
    </lineage>
</organism>
<dbReference type="STRING" id="1234679.BN424_3159"/>
<gene>
    <name evidence="2" type="ORF">BN424_3159</name>
</gene>
<keyword evidence="3" id="KW-1185">Reference proteome</keyword>
<evidence type="ECO:0000256" key="1">
    <source>
        <dbReference type="SAM" id="Phobius"/>
    </source>
</evidence>
<dbReference type="AlphaFoldDB" id="K8EVQ5"/>
<sequence length="48" mass="5437">MALIISKLGLDSSLLSNEYYSSIIMVIILTTIIAPFFLKYTIIQQNKN</sequence>
<dbReference type="InterPro" id="IPR038770">
    <property type="entry name" value="Na+/solute_symporter_sf"/>
</dbReference>
<proteinExistence type="predicted"/>
<dbReference type="Gene3D" id="1.20.1530.20">
    <property type="match status" value="1"/>
</dbReference>
<keyword evidence="1" id="KW-0472">Membrane</keyword>
<keyword evidence="1" id="KW-0812">Transmembrane</keyword>
<evidence type="ECO:0000313" key="2">
    <source>
        <dbReference type="EMBL" id="CCO12776.1"/>
    </source>
</evidence>
<protein>
    <submittedName>
        <fullName evidence="2">Uncharacterized protein</fullName>
    </submittedName>
</protein>
<dbReference type="EMBL" id="HE999757">
    <property type="protein sequence ID" value="CCO12776.1"/>
    <property type="molecule type" value="Genomic_DNA"/>
</dbReference>
<keyword evidence="1" id="KW-1133">Transmembrane helix</keyword>
<feature type="transmembrane region" description="Helical" evidence="1">
    <location>
        <begin position="20"/>
        <end position="38"/>
    </location>
</feature>
<reference evidence="3" key="1">
    <citation type="journal article" date="2013" name="Genome Announc.">
        <title>Complete Chromosome Sequence of Carnobacterium maltaromaticum LMA 28.</title>
        <authorList>
            <person name="Cailliez-Grimal C."/>
            <person name="Chaillou S."/>
            <person name="Anba-Mondoloni J."/>
            <person name="Loux V."/>
            <person name="Afzal M.I."/>
            <person name="Rahman A."/>
            <person name="Kergourlay G."/>
            <person name="Champomier-Verges M.C."/>
            <person name="Zagorec M."/>
            <person name="Dalgaard P."/>
            <person name="Leisner J.J."/>
            <person name="Prevost H."/>
            <person name="Revol-Junelles A.M."/>
            <person name="Borges F."/>
        </authorList>
    </citation>
    <scope>NUCLEOTIDE SEQUENCE</scope>
    <source>
        <strain evidence="3">LMA28</strain>
    </source>
</reference>
<dbReference type="KEGG" id="cml:BN424_3159"/>
<name>K8EVQ5_CARML</name>